<proteinExistence type="inferred from homology"/>
<dbReference type="GO" id="GO:0006065">
    <property type="term" value="P:UDP-glucuronate biosynthetic process"/>
    <property type="evidence" value="ECO:0007669"/>
    <property type="project" value="UniProtKB-UniPathway"/>
</dbReference>
<feature type="binding site" evidence="10">
    <location>
        <position position="35"/>
    </location>
    <ligand>
        <name>NAD(+)</name>
        <dbReference type="ChEBI" id="CHEBI:57540"/>
    </ligand>
</feature>
<dbReference type="InterPro" id="IPR036291">
    <property type="entry name" value="NAD(P)-bd_dom_sf"/>
</dbReference>
<sequence>MRIGVVGLGVVGLVTGAVLADQGHEVVGVDIDQNKVKGLQCNRSPIYEPGLDELLLKNKNRFLFTTDYSALKDVDIVFITVATPTVEGKNYIGYVLDAAKTMKPYLKRDAIVVVKSTVVPGTSRKVKQIVEREVVANPEFLKEGSAVIDTIKPDRIVIGSDSKAAGDVIENLWSFTKTVVLRTSIEEAEMIKYAANSFLATKISFINEIANLCEVIPNCDVNTIAKAIGLDKRIAPYFLNAGLGYGGSCFPKDTLAFASFARELGEELKIVEAAIKVNEERPRRAVKIMEELLGELKGKTICILGIAFKPNTDDTRESVALKIAKLLVDIGANVIAYDPKAKTSLVEMVSSKEECVKRSDGVIITTEWDEFRGIEHMLKDKAVLDGRRVLDPNKMSRSKYRAIGLSKVR</sequence>
<evidence type="ECO:0000313" key="12">
    <source>
        <dbReference type="EMBL" id="QPG49196.1"/>
    </source>
</evidence>
<feature type="binding site" evidence="10">
    <location>
        <position position="30"/>
    </location>
    <ligand>
        <name>NAD(+)</name>
        <dbReference type="ChEBI" id="CHEBI:57540"/>
    </ligand>
</feature>
<dbReference type="SMART" id="SM00984">
    <property type="entry name" value="UDPG_MGDP_dh_C"/>
    <property type="match status" value="1"/>
</dbReference>
<feature type="binding site" evidence="9">
    <location>
        <begin position="238"/>
        <end position="242"/>
    </location>
    <ligand>
        <name>substrate</name>
    </ligand>
</feature>
<comment type="catalytic activity">
    <reaction evidence="6 7">
        <text>UDP-alpha-D-glucose + 2 NAD(+) + H2O = UDP-alpha-D-glucuronate + 2 NADH + 3 H(+)</text>
        <dbReference type="Rhea" id="RHEA:23596"/>
        <dbReference type="ChEBI" id="CHEBI:15377"/>
        <dbReference type="ChEBI" id="CHEBI:15378"/>
        <dbReference type="ChEBI" id="CHEBI:57540"/>
        <dbReference type="ChEBI" id="CHEBI:57945"/>
        <dbReference type="ChEBI" id="CHEBI:58052"/>
        <dbReference type="ChEBI" id="CHEBI:58885"/>
        <dbReference type="EC" id="1.1.1.22"/>
    </reaction>
</comment>
<gene>
    <name evidence="12" type="ORF">HFC64_04375</name>
</gene>
<evidence type="ECO:0000256" key="10">
    <source>
        <dbReference type="PIRSR" id="PIRSR500134-3"/>
    </source>
</evidence>
<comment type="pathway">
    <text evidence="1">Nucleotide-sugar biosynthesis; UDP-alpha-D-glucuronate biosynthesis; UDP-alpha-D-glucuronate from UDP-alpha-D-glucose: step 1/1.</text>
</comment>
<organism evidence="12 13">
    <name type="scientific">Saccharolobus solfataricus</name>
    <name type="common">Sulfolobus solfataricus</name>
    <dbReference type="NCBI Taxonomy" id="2287"/>
    <lineage>
        <taxon>Archaea</taxon>
        <taxon>Thermoproteota</taxon>
        <taxon>Thermoprotei</taxon>
        <taxon>Sulfolobales</taxon>
        <taxon>Sulfolobaceae</taxon>
        <taxon>Saccharolobus</taxon>
    </lineage>
</organism>
<feature type="binding site" evidence="10">
    <location>
        <position position="252"/>
    </location>
    <ligand>
        <name>NAD(+)</name>
        <dbReference type="ChEBI" id="CHEBI:57540"/>
    </ligand>
</feature>
<reference evidence="12 13" key="1">
    <citation type="journal article" date="2020" name="Nat. Commun.">
        <title>The structures of two archaeal type IV pili illuminate evolutionary relationships.</title>
        <authorList>
            <person name="Wang F."/>
            <person name="Baquero D.P."/>
            <person name="Su Z."/>
            <person name="Beltran L.C."/>
            <person name="Prangishvili D."/>
            <person name="Krupovic M."/>
            <person name="Egelman E.H."/>
        </authorList>
    </citation>
    <scope>NUCLEOTIDE SEQUENCE [LARGE SCALE GENOMIC DNA]</scope>
    <source>
        <strain evidence="12 13">POZ149</strain>
    </source>
</reference>
<keyword evidence="4 7" id="KW-0560">Oxidoreductase</keyword>
<evidence type="ECO:0000313" key="13">
    <source>
        <dbReference type="Proteomes" id="UP000594632"/>
    </source>
</evidence>
<dbReference type="GO" id="GO:0051287">
    <property type="term" value="F:NAD binding"/>
    <property type="evidence" value="ECO:0007669"/>
    <property type="project" value="InterPro"/>
</dbReference>
<evidence type="ECO:0000256" key="9">
    <source>
        <dbReference type="PIRSR" id="PIRSR500134-2"/>
    </source>
</evidence>
<dbReference type="InterPro" id="IPR017476">
    <property type="entry name" value="UDP-Glc/GDP-Man"/>
</dbReference>
<dbReference type="InterPro" id="IPR014026">
    <property type="entry name" value="UDP-Glc/GDP-Man_DH_dimer"/>
</dbReference>
<feature type="binding site" evidence="10">
    <location>
        <position position="143"/>
    </location>
    <ligand>
        <name>NAD(+)</name>
        <dbReference type="ChEBI" id="CHEBI:57540"/>
    </ligand>
</feature>
<evidence type="ECO:0000256" key="4">
    <source>
        <dbReference type="ARBA" id="ARBA00023002"/>
    </source>
</evidence>
<evidence type="ECO:0000256" key="7">
    <source>
        <dbReference type="PIRNR" id="PIRNR000124"/>
    </source>
</evidence>
<dbReference type="EC" id="1.1.1.22" evidence="3 7"/>
<dbReference type="AlphaFoldDB" id="A0A7S9NQJ6"/>
<dbReference type="SUPFAM" id="SSF51735">
    <property type="entry name" value="NAD(P)-binding Rossmann-fold domains"/>
    <property type="match status" value="1"/>
</dbReference>
<feature type="binding site" evidence="9">
    <location>
        <position position="309"/>
    </location>
    <ligand>
        <name>substrate</name>
    </ligand>
</feature>
<dbReference type="InterPro" id="IPR028357">
    <property type="entry name" value="UDPglc_DH_bac"/>
</dbReference>
<name>A0A7S9NQJ6_SACSO</name>
<evidence type="ECO:0000256" key="3">
    <source>
        <dbReference type="ARBA" id="ARBA00012954"/>
    </source>
</evidence>
<dbReference type="InterPro" id="IPR014027">
    <property type="entry name" value="UDP-Glc/GDP-Man_DH_C"/>
</dbReference>
<dbReference type="GO" id="GO:0000271">
    <property type="term" value="P:polysaccharide biosynthetic process"/>
    <property type="evidence" value="ECO:0007669"/>
    <property type="project" value="InterPro"/>
</dbReference>
<dbReference type="InterPro" id="IPR036220">
    <property type="entry name" value="UDP-Glc/GDP-Man_DH_C_sf"/>
</dbReference>
<dbReference type="SUPFAM" id="SSF52413">
    <property type="entry name" value="UDP-glucose/GDP-mannose dehydrogenase C-terminal domain"/>
    <property type="match status" value="1"/>
</dbReference>
<accession>A0A7S9NQJ6</accession>
<evidence type="ECO:0000256" key="1">
    <source>
        <dbReference type="ARBA" id="ARBA00004701"/>
    </source>
</evidence>
<evidence type="ECO:0000256" key="6">
    <source>
        <dbReference type="ARBA" id="ARBA00047473"/>
    </source>
</evidence>
<protein>
    <recommendedName>
        <fullName evidence="3 7">UDP-glucose 6-dehydrogenase</fullName>
        <ecNumber evidence="3 7">1.1.1.22</ecNumber>
    </recommendedName>
</protein>
<dbReference type="InterPro" id="IPR001732">
    <property type="entry name" value="UDP-Glc/GDP-Man_DH_N"/>
</dbReference>
<dbReference type="EMBL" id="CP050869">
    <property type="protein sequence ID" value="QPG49196.1"/>
    <property type="molecule type" value="Genomic_DNA"/>
</dbReference>
<dbReference type="Proteomes" id="UP000594632">
    <property type="component" value="Chromosome"/>
</dbReference>
<comment type="similarity">
    <text evidence="2 7">Belongs to the UDP-glucose/GDP-mannose dehydrogenase family.</text>
</comment>
<dbReference type="Pfam" id="PF03721">
    <property type="entry name" value="UDPG_MGDP_dh_N"/>
    <property type="match status" value="1"/>
</dbReference>
<feature type="binding site" evidence="10">
    <location>
        <position position="316"/>
    </location>
    <ligand>
        <name>NAD(+)</name>
        <dbReference type="ChEBI" id="CHEBI:57540"/>
    </ligand>
</feature>
<dbReference type="PANTHER" id="PTHR43750:SF3">
    <property type="entry name" value="UDP-GLUCOSE 6-DEHYDROGENASE TUAD"/>
    <property type="match status" value="1"/>
</dbReference>
<dbReference type="Pfam" id="PF00984">
    <property type="entry name" value="UDPG_MGDP_dh"/>
    <property type="match status" value="1"/>
</dbReference>
<dbReference type="SUPFAM" id="SSF48179">
    <property type="entry name" value="6-phosphogluconate dehydrogenase C-terminal domain-like"/>
    <property type="match status" value="1"/>
</dbReference>
<feature type="binding site" evidence="9">
    <location>
        <begin position="140"/>
        <end position="143"/>
    </location>
    <ligand>
        <name>substrate</name>
    </ligand>
</feature>
<evidence type="ECO:0000256" key="2">
    <source>
        <dbReference type="ARBA" id="ARBA00006601"/>
    </source>
</evidence>
<feature type="binding site" evidence="10">
    <location>
        <position position="83"/>
    </location>
    <ligand>
        <name>NAD(+)</name>
        <dbReference type="ChEBI" id="CHEBI:57540"/>
    </ligand>
</feature>
<evidence type="ECO:0000259" key="11">
    <source>
        <dbReference type="SMART" id="SM00984"/>
    </source>
</evidence>
<dbReference type="NCBIfam" id="TIGR03026">
    <property type="entry name" value="NDP-sugDHase"/>
    <property type="match status" value="1"/>
</dbReference>
<dbReference type="PIRSF" id="PIRSF500134">
    <property type="entry name" value="UDPglc_DH_bac"/>
    <property type="match status" value="1"/>
</dbReference>
<dbReference type="PIRSF" id="PIRSF000124">
    <property type="entry name" value="UDPglc_GDPman_dh"/>
    <property type="match status" value="1"/>
</dbReference>
<feature type="binding site" evidence="9">
    <location>
        <position position="246"/>
    </location>
    <ligand>
        <name>substrate</name>
    </ligand>
</feature>
<dbReference type="GO" id="GO:0003979">
    <property type="term" value="F:UDP-glucose 6-dehydrogenase activity"/>
    <property type="evidence" value="ECO:0007669"/>
    <property type="project" value="UniProtKB-EC"/>
</dbReference>
<evidence type="ECO:0000256" key="8">
    <source>
        <dbReference type="PIRSR" id="PIRSR500134-1"/>
    </source>
</evidence>
<dbReference type="Gene3D" id="1.20.5.100">
    <property type="entry name" value="Cytochrome c1, transmembrane anchor, C-terminal"/>
    <property type="match status" value="1"/>
</dbReference>
<dbReference type="UniPathway" id="UPA00038">
    <property type="reaction ID" value="UER00491"/>
</dbReference>
<feature type="active site" description="Nucleophile" evidence="8">
    <location>
        <position position="249"/>
    </location>
</feature>
<feature type="domain" description="UDP-glucose/GDP-mannose dehydrogenase C-terminal" evidence="11">
    <location>
        <begin position="302"/>
        <end position="392"/>
    </location>
</feature>
<dbReference type="InterPro" id="IPR008927">
    <property type="entry name" value="6-PGluconate_DH-like_C_sf"/>
</dbReference>
<feature type="binding site" evidence="9">
    <location>
        <position position="192"/>
    </location>
    <ligand>
        <name>substrate</name>
    </ligand>
</feature>
<dbReference type="Pfam" id="PF03720">
    <property type="entry name" value="UDPG_MGDP_dh_C"/>
    <property type="match status" value="1"/>
</dbReference>
<dbReference type="Gene3D" id="3.40.50.720">
    <property type="entry name" value="NAD(P)-binding Rossmann-like Domain"/>
    <property type="match status" value="2"/>
</dbReference>
<feature type="binding site" evidence="10">
    <location>
        <position position="117"/>
    </location>
    <ligand>
        <name>NAD(+)</name>
        <dbReference type="ChEBI" id="CHEBI:57540"/>
    </ligand>
</feature>
<dbReference type="PANTHER" id="PTHR43750">
    <property type="entry name" value="UDP-GLUCOSE 6-DEHYDROGENASE TUAD"/>
    <property type="match status" value="1"/>
</dbReference>
<evidence type="ECO:0000256" key="5">
    <source>
        <dbReference type="ARBA" id="ARBA00023027"/>
    </source>
</evidence>
<keyword evidence="5 7" id="KW-0520">NAD</keyword>